<dbReference type="EMBL" id="JACBAE010001325">
    <property type="protein sequence ID" value="KAF7164906.1"/>
    <property type="molecule type" value="Genomic_DNA"/>
</dbReference>
<dbReference type="Proteomes" id="UP000654922">
    <property type="component" value="Unassembled WGS sequence"/>
</dbReference>
<gene>
    <name evidence="2" type="ORF">CNMCM5623_009306</name>
</gene>
<feature type="chain" id="PRO_5034981598" description="LysM domain-containing protein" evidence="1">
    <location>
        <begin position="21"/>
        <end position="732"/>
    </location>
</feature>
<evidence type="ECO:0000313" key="3">
    <source>
        <dbReference type="Proteomes" id="UP000654922"/>
    </source>
</evidence>
<feature type="signal peptide" evidence="1">
    <location>
        <begin position="1"/>
        <end position="20"/>
    </location>
</feature>
<organism evidence="2 3">
    <name type="scientific">Aspergillus felis</name>
    <dbReference type="NCBI Taxonomy" id="1287682"/>
    <lineage>
        <taxon>Eukaryota</taxon>
        <taxon>Fungi</taxon>
        <taxon>Dikarya</taxon>
        <taxon>Ascomycota</taxon>
        <taxon>Pezizomycotina</taxon>
        <taxon>Eurotiomycetes</taxon>
        <taxon>Eurotiomycetidae</taxon>
        <taxon>Eurotiales</taxon>
        <taxon>Aspergillaceae</taxon>
        <taxon>Aspergillus</taxon>
        <taxon>Aspergillus subgen. Fumigati</taxon>
    </lineage>
</organism>
<sequence>MLVTKSILGLSLAVAGKAYAATTLFNGLQSAIFPTTTSAECLSSFNTSLQCDPLVSRLYTQTDWVGWNATNLTALCTPECRQSLTNLKGIVTSSCADLSIPLGGSTMDAEKIVDFYEYKYNLTCLADGSSWCLLEQDKWFVEYLLTVTWPQYTDKWYPDWINDPLNGTNAVDENGTVILPYDTVPPPQPTFNSGRKAVLPLFPAAIQTGVHVQMGEVKAQAWANIQKNCGFQEDLYVFPVLDQSGPPRENRPELQWTGPSKCARTVTLEAPWVNCSTFSVEYQVATASLRDLNRGINYRRMDNGTYCLPEPCDVAKIWVDGGIWGTELIKPDGPYSNISYIQFMRWNAAALHEPVFPGDTICIGPPGGAYAPPPAPAPVSPNATYTTTAVPALGTPPGTVANCGLYYDTVTGDDCKHFLLCSISQWHHRDNYRLFLGQSDSHPFVNRHLAHQHDIGTTSANTAWGHFLLLRVLLPVLRDEAIWGYNEEGVEMIPRAKLVNYLKQPEADVGDDMLQRLRWVDHRDKDRQGIFPPSILRLTFPAFYGVNVLYDVHDQTIMEWCHLNQKQWQDCPRQPCEVFFSKVFEKFNTLEYVPFFDPDGEAEVPIRKIMENPILFQNIWPGGVRLPTDPQAAIQQYGENRDGRDLIRRNINEWRALQKLYRDAGWESEFNGELFDNRRRDLLRMMDDFQDQSSEWSMIPPHRRTQDERIAEREFRQRQDAFWAESAGEYYV</sequence>
<comment type="caution">
    <text evidence="2">The sequence shown here is derived from an EMBL/GenBank/DDBJ whole genome shotgun (WGS) entry which is preliminary data.</text>
</comment>
<name>A0A8H6Q1V7_9EURO</name>
<evidence type="ECO:0008006" key="4">
    <source>
        <dbReference type="Google" id="ProtNLM"/>
    </source>
</evidence>
<reference evidence="2" key="1">
    <citation type="submission" date="2020-06" db="EMBL/GenBank/DDBJ databases">
        <title>Draft genome sequences of strains closely related to Aspergillus parafelis and Aspergillus hiratsukae.</title>
        <authorList>
            <person name="Dos Santos R.A.C."/>
            <person name="Rivero-Menendez O."/>
            <person name="Steenwyk J.L."/>
            <person name="Mead M.E."/>
            <person name="Goldman G.H."/>
            <person name="Alastruey-Izquierdo A."/>
            <person name="Rokas A."/>
        </authorList>
    </citation>
    <scope>NUCLEOTIDE SEQUENCE</scope>
    <source>
        <strain evidence="2">CNM-CM5623</strain>
    </source>
</reference>
<accession>A0A8H6Q1V7</accession>
<dbReference type="AlphaFoldDB" id="A0A8H6Q1V7"/>
<evidence type="ECO:0000256" key="1">
    <source>
        <dbReference type="SAM" id="SignalP"/>
    </source>
</evidence>
<evidence type="ECO:0000313" key="2">
    <source>
        <dbReference type="EMBL" id="KAF7164906.1"/>
    </source>
</evidence>
<dbReference type="OrthoDB" id="5343383at2759"/>
<proteinExistence type="predicted"/>
<protein>
    <recommendedName>
        <fullName evidence="4">LysM domain-containing protein</fullName>
    </recommendedName>
</protein>
<keyword evidence="1" id="KW-0732">Signal</keyword>